<dbReference type="Proteomes" id="UP000694892">
    <property type="component" value="Chromosome 1S"/>
</dbReference>
<evidence type="ECO:0000313" key="1">
    <source>
        <dbReference type="EMBL" id="OCT96657.1"/>
    </source>
</evidence>
<evidence type="ECO:0000313" key="2">
    <source>
        <dbReference type="Proteomes" id="UP000694892"/>
    </source>
</evidence>
<dbReference type="AlphaFoldDB" id="A0A974DTQ9"/>
<dbReference type="EMBL" id="CM004467">
    <property type="protein sequence ID" value="OCT96657.1"/>
    <property type="molecule type" value="Genomic_DNA"/>
</dbReference>
<sequence>MYPCRHIVMYKVAPSLPMKMLLHYFCLATLIGPLDLHPAPTFPQQAFRCNFVFCCGCCVELLLPFVVGLTEVVSNQSTGTCN</sequence>
<protein>
    <submittedName>
        <fullName evidence="1">Uncharacterized protein</fullName>
    </submittedName>
</protein>
<reference evidence="2" key="1">
    <citation type="journal article" date="2016" name="Nature">
        <title>Genome evolution in the allotetraploid frog Xenopus laevis.</title>
        <authorList>
            <person name="Session A.M."/>
            <person name="Uno Y."/>
            <person name="Kwon T."/>
            <person name="Chapman J.A."/>
            <person name="Toyoda A."/>
            <person name="Takahashi S."/>
            <person name="Fukui A."/>
            <person name="Hikosaka A."/>
            <person name="Suzuki A."/>
            <person name="Kondo M."/>
            <person name="van Heeringen S.J."/>
            <person name="Quigley I."/>
            <person name="Heinz S."/>
            <person name="Ogino H."/>
            <person name="Ochi H."/>
            <person name="Hellsten U."/>
            <person name="Lyons J.B."/>
            <person name="Simakov O."/>
            <person name="Putnam N."/>
            <person name="Stites J."/>
            <person name="Kuroki Y."/>
            <person name="Tanaka T."/>
            <person name="Michiue T."/>
            <person name="Watanabe M."/>
            <person name="Bogdanovic O."/>
            <person name="Lister R."/>
            <person name="Georgiou G."/>
            <person name="Paranjpe S.S."/>
            <person name="van Kruijsbergen I."/>
            <person name="Shu S."/>
            <person name="Carlson J."/>
            <person name="Kinoshita T."/>
            <person name="Ohta Y."/>
            <person name="Mawaribuchi S."/>
            <person name="Jenkins J."/>
            <person name="Grimwood J."/>
            <person name="Schmutz J."/>
            <person name="Mitros T."/>
            <person name="Mozaffari S.V."/>
            <person name="Suzuki Y."/>
            <person name="Haramoto Y."/>
            <person name="Yamamoto T.S."/>
            <person name="Takagi C."/>
            <person name="Heald R."/>
            <person name="Miller K."/>
            <person name="Haudenschild C."/>
            <person name="Kitzman J."/>
            <person name="Nakayama T."/>
            <person name="Izutsu Y."/>
            <person name="Robert J."/>
            <person name="Fortriede J."/>
            <person name="Burns K."/>
            <person name="Lotay V."/>
            <person name="Karimi K."/>
            <person name="Yasuoka Y."/>
            <person name="Dichmann D.S."/>
            <person name="Flajnik M.F."/>
            <person name="Houston D.W."/>
            <person name="Shendure J."/>
            <person name="DuPasquier L."/>
            <person name="Vize P.D."/>
            <person name="Zorn A.M."/>
            <person name="Ito M."/>
            <person name="Marcotte E.M."/>
            <person name="Wallingford J.B."/>
            <person name="Ito Y."/>
            <person name="Asashima M."/>
            <person name="Ueno N."/>
            <person name="Matsuda Y."/>
            <person name="Veenstra G.J."/>
            <person name="Fujiyama A."/>
            <person name="Harland R.M."/>
            <person name="Taira M."/>
            <person name="Rokhsar D.S."/>
        </authorList>
    </citation>
    <scope>NUCLEOTIDE SEQUENCE [LARGE SCALE GENOMIC DNA]</scope>
    <source>
        <strain evidence="2">J</strain>
    </source>
</reference>
<accession>A0A974DTQ9</accession>
<gene>
    <name evidence="1" type="ORF">XELAEV_18008867mg</name>
</gene>
<organism evidence="1 2">
    <name type="scientific">Xenopus laevis</name>
    <name type="common">African clawed frog</name>
    <dbReference type="NCBI Taxonomy" id="8355"/>
    <lineage>
        <taxon>Eukaryota</taxon>
        <taxon>Metazoa</taxon>
        <taxon>Chordata</taxon>
        <taxon>Craniata</taxon>
        <taxon>Vertebrata</taxon>
        <taxon>Euteleostomi</taxon>
        <taxon>Amphibia</taxon>
        <taxon>Batrachia</taxon>
        <taxon>Anura</taxon>
        <taxon>Pipoidea</taxon>
        <taxon>Pipidae</taxon>
        <taxon>Xenopodinae</taxon>
        <taxon>Xenopus</taxon>
        <taxon>Xenopus</taxon>
    </lineage>
</organism>
<name>A0A974DTQ9_XENLA</name>
<proteinExistence type="predicted"/>